<dbReference type="PANTHER" id="PTHR35535:SF2">
    <property type="entry name" value="DUF306 DOMAIN-CONTAINING PROTEIN"/>
    <property type="match status" value="1"/>
</dbReference>
<name>A0A172TWC7_9BACT</name>
<dbReference type="OrthoDB" id="880459at2"/>
<feature type="domain" description="DUF306" evidence="1">
    <location>
        <begin position="33"/>
        <end position="133"/>
    </location>
</feature>
<reference evidence="2 3" key="2">
    <citation type="journal article" date="2016" name="Int. J. Syst. Evol. Microbiol.">
        <title>Flavisolibacter tropicus sp. nov., isolated from tropical soil.</title>
        <authorList>
            <person name="Lee J.J."/>
            <person name="Kang M.S."/>
            <person name="Kim G.S."/>
            <person name="Lee C.S."/>
            <person name="Lim S."/>
            <person name="Lee J."/>
            <person name="Roh S.H."/>
            <person name="Kang H."/>
            <person name="Ha J.M."/>
            <person name="Bae S."/>
            <person name="Jung H.Y."/>
            <person name="Kim M.K."/>
        </authorList>
    </citation>
    <scope>NUCLEOTIDE SEQUENCE [LARGE SCALE GENOMIC DNA]</scope>
    <source>
        <strain evidence="2 3">LCS9</strain>
    </source>
</reference>
<evidence type="ECO:0000313" key="3">
    <source>
        <dbReference type="Proteomes" id="UP000077177"/>
    </source>
</evidence>
<accession>A0A172TWC7</accession>
<evidence type="ECO:0000313" key="2">
    <source>
        <dbReference type="EMBL" id="ANE51385.1"/>
    </source>
</evidence>
<organism evidence="2 3">
    <name type="scientific">Flavisolibacter tropicus</name>
    <dbReference type="NCBI Taxonomy" id="1492898"/>
    <lineage>
        <taxon>Bacteria</taxon>
        <taxon>Pseudomonadati</taxon>
        <taxon>Bacteroidota</taxon>
        <taxon>Chitinophagia</taxon>
        <taxon>Chitinophagales</taxon>
        <taxon>Chitinophagaceae</taxon>
        <taxon>Flavisolibacter</taxon>
    </lineage>
</organism>
<dbReference type="EMBL" id="CP011390">
    <property type="protein sequence ID" value="ANE51385.1"/>
    <property type="molecule type" value="Genomic_DNA"/>
</dbReference>
<dbReference type="Pfam" id="PF03724">
    <property type="entry name" value="META"/>
    <property type="match status" value="1"/>
</dbReference>
<dbReference type="InterPro" id="IPR038670">
    <property type="entry name" value="HslJ-like_sf"/>
</dbReference>
<dbReference type="InterPro" id="IPR005184">
    <property type="entry name" value="DUF306_Meta_HslJ"/>
</dbReference>
<evidence type="ECO:0000259" key="1">
    <source>
        <dbReference type="Pfam" id="PF03724"/>
    </source>
</evidence>
<dbReference type="AlphaFoldDB" id="A0A172TWC7"/>
<dbReference type="RefSeq" id="WP_066405367.1">
    <property type="nucleotide sequence ID" value="NZ_CP011390.1"/>
</dbReference>
<sequence>MKKSLWSTAIIATLLFLNYCSNTKQLTSQTEVLFRSKWKLAELQGQQVSDSAKSSFEFTPGKISGSTGCNRLSAGFVAGKHQTIRFSPDSLSKVVCSNETAAALEATFLDALSKSTEWNMKAGELWLGDGERTLIKLRSL</sequence>
<reference evidence="3" key="1">
    <citation type="submission" date="2015-01" db="EMBL/GenBank/DDBJ databases">
        <title>Flavisolibacter sp./LCS9/ whole genome sequencing.</title>
        <authorList>
            <person name="Kim M.K."/>
            <person name="Srinivasan S."/>
            <person name="Lee J.-J."/>
        </authorList>
    </citation>
    <scope>NUCLEOTIDE SEQUENCE [LARGE SCALE GENOMIC DNA]</scope>
    <source>
        <strain evidence="3">LCS9</strain>
    </source>
</reference>
<dbReference type="Gene3D" id="2.40.128.270">
    <property type="match status" value="1"/>
</dbReference>
<dbReference type="InterPro" id="IPR053147">
    <property type="entry name" value="Hsp_HslJ-like"/>
</dbReference>
<keyword evidence="3" id="KW-1185">Reference proteome</keyword>
<protein>
    <recommendedName>
        <fullName evidence="1">DUF306 domain-containing protein</fullName>
    </recommendedName>
</protein>
<gene>
    <name evidence="2" type="ORF">SY85_13585</name>
</gene>
<proteinExistence type="predicted"/>
<dbReference type="KEGG" id="fla:SY85_13585"/>
<dbReference type="PANTHER" id="PTHR35535">
    <property type="entry name" value="HEAT SHOCK PROTEIN HSLJ"/>
    <property type="match status" value="1"/>
</dbReference>
<dbReference type="Proteomes" id="UP000077177">
    <property type="component" value="Chromosome"/>
</dbReference>